<gene>
    <name evidence="1" type="ORF">Cni_G09497</name>
</gene>
<dbReference type="SUPFAM" id="SSF53098">
    <property type="entry name" value="Ribonuclease H-like"/>
    <property type="match status" value="1"/>
</dbReference>
<keyword evidence="2" id="KW-1185">Reference proteome</keyword>
<proteinExistence type="predicted"/>
<sequence length="114" mass="13076">MTLDSRLWKNIIICLKAAAPLITDLRLVDSYEKPAMGFIYEGMSSVKEKIKSNFGNVKKSYEPILKIIDERWEGKFHRPLHAAAYYLNPHFHCDPNFKGDNADIIQGLYGKIGF</sequence>
<name>A0AAQ3K444_9LILI</name>
<dbReference type="AlphaFoldDB" id="A0AAQ3K444"/>
<dbReference type="EMBL" id="CP136892">
    <property type="protein sequence ID" value="WOL00784.1"/>
    <property type="molecule type" value="Genomic_DNA"/>
</dbReference>
<dbReference type="Proteomes" id="UP001327560">
    <property type="component" value="Chromosome 3"/>
</dbReference>
<evidence type="ECO:0000313" key="2">
    <source>
        <dbReference type="Proteomes" id="UP001327560"/>
    </source>
</evidence>
<dbReference type="InterPro" id="IPR012337">
    <property type="entry name" value="RNaseH-like_sf"/>
</dbReference>
<organism evidence="1 2">
    <name type="scientific">Canna indica</name>
    <name type="common">Indian-shot</name>
    <dbReference type="NCBI Taxonomy" id="4628"/>
    <lineage>
        <taxon>Eukaryota</taxon>
        <taxon>Viridiplantae</taxon>
        <taxon>Streptophyta</taxon>
        <taxon>Embryophyta</taxon>
        <taxon>Tracheophyta</taxon>
        <taxon>Spermatophyta</taxon>
        <taxon>Magnoliopsida</taxon>
        <taxon>Liliopsida</taxon>
        <taxon>Zingiberales</taxon>
        <taxon>Cannaceae</taxon>
        <taxon>Canna</taxon>
    </lineage>
</organism>
<accession>A0AAQ3K444</accession>
<protein>
    <submittedName>
        <fullName evidence="1">Uncharacterized protein</fullName>
    </submittedName>
</protein>
<evidence type="ECO:0000313" key="1">
    <source>
        <dbReference type="EMBL" id="WOL00784.1"/>
    </source>
</evidence>
<reference evidence="1 2" key="1">
    <citation type="submission" date="2023-10" db="EMBL/GenBank/DDBJ databases">
        <title>Chromosome-scale genome assembly provides insights into flower coloration mechanisms of Canna indica.</title>
        <authorList>
            <person name="Li C."/>
        </authorList>
    </citation>
    <scope>NUCLEOTIDE SEQUENCE [LARGE SCALE GENOMIC DNA]</scope>
    <source>
        <tissue evidence="1">Flower</tissue>
    </source>
</reference>